<dbReference type="AlphaFoldDB" id="A0A497V3P6"/>
<dbReference type="Proteomes" id="UP000275027">
    <property type="component" value="Unassembled WGS sequence"/>
</dbReference>
<comment type="caution">
    <text evidence="2">The sequence shown here is derived from an EMBL/GenBank/DDBJ whole genome shotgun (WGS) entry which is preliminary data.</text>
</comment>
<keyword evidence="3" id="KW-1185">Reference proteome</keyword>
<organism evidence="2 4">
    <name type="scientific">Flavobacterium lindanitolerans</name>
    <dbReference type="NCBI Taxonomy" id="428988"/>
    <lineage>
        <taxon>Bacteria</taxon>
        <taxon>Pseudomonadati</taxon>
        <taxon>Bacteroidota</taxon>
        <taxon>Flavobacteriia</taxon>
        <taxon>Flavobacteriales</taxon>
        <taxon>Flavobacteriaceae</taxon>
        <taxon>Flavobacterium</taxon>
    </lineage>
</organism>
<dbReference type="EMBL" id="PJND01000007">
    <property type="protein sequence ID" value="PKW29150.1"/>
    <property type="molecule type" value="Genomic_DNA"/>
</dbReference>
<accession>A0A497V3P6</accession>
<name>A0A497V3P6_9FLAO</name>
<evidence type="ECO:0000313" key="4">
    <source>
        <dbReference type="Proteomes" id="UP000275027"/>
    </source>
</evidence>
<protein>
    <submittedName>
        <fullName evidence="2">Uncharacterized protein</fullName>
    </submittedName>
</protein>
<evidence type="ECO:0000313" key="1">
    <source>
        <dbReference type="EMBL" id="PKW29150.1"/>
    </source>
</evidence>
<dbReference type="RefSeq" id="WP_056067721.1">
    <property type="nucleotide sequence ID" value="NZ_JAEUTX010000006.1"/>
</dbReference>
<dbReference type="EMBL" id="RCCB01000010">
    <property type="protein sequence ID" value="RLJ35348.1"/>
    <property type="molecule type" value="Genomic_DNA"/>
</dbReference>
<evidence type="ECO:0000313" key="2">
    <source>
        <dbReference type="EMBL" id="RLJ35348.1"/>
    </source>
</evidence>
<reference evidence="2 4" key="2">
    <citation type="submission" date="2018-10" db="EMBL/GenBank/DDBJ databases">
        <title>Genomic Encyclopedia of Archaeal and Bacterial Type Strains, Phase II (KMG-II): from individual species to whole genera.</title>
        <authorList>
            <person name="Goeker M."/>
        </authorList>
    </citation>
    <scope>NUCLEOTIDE SEQUENCE [LARGE SCALE GENOMIC DNA]</scope>
    <source>
        <strain evidence="2 4">DSM 21886</strain>
    </source>
</reference>
<evidence type="ECO:0000313" key="3">
    <source>
        <dbReference type="Proteomes" id="UP000233767"/>
    </source>
</evidence>
<sequence>MKTSFKKIGQFLLLGILVAGCSKNDDGDSPDYVPSASAFAALRQDALGVQTFTFNAEDGVTTFTSAKGVQFTINGNCLTQNGNPVSGEVVVKYSEVFDPGTMLATDKTTMGRMSNGDMALLISGGEFFINATKNGQQLQISCPMQVIIPTNLTGGPDSGMSLWDGTFDEDGNLEWDQQDRGANGQNGVFVEGANYYAYFSSFGWTNVDRFYNDPRPKTTILAEAPEGYNFENSAIYLHYDGEGSSLAKLDTYNPVTNQFSEHYGQIPIGLQCHIIFVTEDNGQWRYAIKPATIAANDVHVFTLAQTTLGTEAQLIAAINALP</sequence>
<dbReference type="PROSITE" id="PS51257">
    <property type="entry name" value="PROKAR_LIPOPROTEIN"/>
    <property type="match status" value="1"/>
</dbReference>
<proteinExistence type="predicted"/>
<gene>
    <name evidence="1" type="ORF">B0G92_0780</name>
    <name evidence="2" type="ORF">CLV50_0726</name>
</gene>
<dbReference type="Proteomes" id="UP000233767">
    <property type="component" value="Unassembled WGS sequence"/>
</dbReference>
<reference evidence="1 3" key="1">
    <citation type="submission" date="2017-12" db="EMBL/GenBank/DDBJ databases">
        <title>Genomic Encyclopedia of Type Strains, Phase III (KMG-III): the genomes of soil and plant-associated and newly described type strains.</title>
        <authorList>
            <person name="Whitman W."/>
        </authorList>
    </citation>
    <scope>NUCLEOTIDE SEQUENCE [LARGE SCALE GENOMIC DNA]</scope>
    <source>
        <strain evidence="1 3">IP-10</strain>
    </source>
</reference>